<evidence type="ECO:0000256" key="1">
    <source>
        <dbReference type="SAM" id="Coils"/>
    </source>
</evidence>
<proteinExistence type="predicted"/>
<dbReference type="AlphaFoldDB" id="A0A812IGQ0"/>
<comment type="caution">
    <text evidence="2">The sequence shown here is derived from an EMBL/GenBank/DDBJ whole genome shotgun (WGS) entry which is preliminary data.</text>
</comment>
<keyword evidence="1" id="KW-0175">Coiled coil</keyword>
<gene>
    <name evidence="2" type="ORF">SNAT2548_LOCUS3917</name>
</gene>
<evidence type="ECO:0000313" key="3">
    <source>
        <dbReference type="Proteomes" id="UP000604046"/>
    </source>
</evidence>
<evidence type="ECO:0000313" key="2">
    <source>
        <dbReference type="EMBL" id="CAE7032577.1"/>
    </source>
</evidence>
<feature type="coiled-coil region" evidence="1">
    <location>
        <begin position="176"/>
        <end position="423"/>
    </location>
</feature>
<dbReference type="Proteomes" id="UP000604046">
    <property type="component" value="Unassembled WGS sequence"/>
</dbReference>
<accession>A0A812IGQ0</accession>
<keyword evidence="3" id="KW-1185">Reference proteome</keyword>
<dbReference type="EMBL" id="CAJNDS010000240">
    <property type="protein sequence ID" value="CAE7032577.1"/>
    <property type="molecule type" value="Genomic_DNA"/>
</dbReference>
<sequence>MLDLALGMVKKGRFADDLVAGLEARVGRRPSGGSVVLQPTPNSSPIWDKRGFKKKGLDSKYLAKQIPGSGVGDANVCTRDDVTKSVDALDAEGMKATYPTLINGRSGVKLQDSQAALQAQVAKLGPSSDCKSSQAGLASKEATTYVAQDASDERSAVKVQTVQEDDMPPAQVQEMLQALEAQVYDLSHKLEASESRCADLWRQNTALQLTVERIMERERSTASSCEAEINTLKEQLQLGRAEALEEQDRSSSRICALHGKVEKSSCEAAELERRLKEESDKVEQLEQQVQVEKDKAAQLEQQLQEEKDKAVRFQKQREQQRDEALDPVLLQQEKEKAAKLEQQLQVERAKVAKAEEQWQEEKDKAAKFQQQLLQQRSEAMDPMLLQQEKAKVARLEQQLQEEKDKAEDELDRAKRLLRKADQEAIHLALRQSRRHREAEERAVWTYIQAMGNQRMFQMPVEWVQGQQYYCSERTGQSASSLPPGTNFRHGACGGCGGMPYGQQVL</sequence>
<dbReference type="OrthoDB" id="439709at2759"/>
<name>A0A812IGQ0_9DINO</name>
<protein>
    <submittedName>
        <fullName evidence="2">Uncharacterized protein</fullName>
    </submittedName>
</protein>
<organism evidence="2 3">
    <name type="scientific">Symbiodinium natans</name>
    <dbReference type="NCBI Taxonomy" id="878477"/>
    <lineage>
        <taxon>Eukaryota</taxon>
        <taxon>Sar</taxon>
        <taxon>Alveolata</taxon>
        <taxon>Dinophyceae</taxon>
        <taxon>Suessiales</taxon>
        <taxon>Symbiodiniaceae</taxon>
        <taxon>Symbiodinium</taxon>
    </lineage>
</organism>
<reference evidence="2" key="1">
    <citation type="submission" date="2021-02" db="EMBL/GenBank/DDBJ databases">
        <authorList>
            <person name="Dougan E. K."/>
            <person name="Rhodes N."/>
            <person name="Thang M."/>
            <person name="Chan C."/>
        </authorList>
    </citation>
    <scope>NUCLEOTIDE SEQUENCE</scope>
</reference>